<evidence type="ECO:0008006" key="4">
    <source>
        <dbReference type="Google" id="ProtNLM"/>
    </source>
</evidence>
<reference evidence="2 3" key="1">
    <citation type="submission" date="2022-05" db="EMBL/GenBank/DDBJ databases">
        <title>Flavobacterium sp., isolated from activated sludge.</title>
        <authorList>
            <person name="Ran Q."/>
        </authorList>
    </citation>
    <scope>NUCLEOTIDE SEQUENCE [LARGE SCALE GENOMIC DNA]</scope>
    <source>
        <strain evidence="2 3">HXWNR70</strain>
    </source>
</reference>
<gene>
    <name evidence="2" type="ORF">NAT50_11375</name>
</gene>
<evidence type="ECO:0000313" key="3">
    <source>
        <dbReference type="Proteomes" id="UP001317191"/>
    </source>
</evidence>
<comment type="caution">
    <text evidence="2">The sequence shown here is derived from an EMBL/GenBank/DDBJ whole genome shotgun (WGS) entry which is preliminary data.</text>
</comment>
<accession>A0ABT0TR49</accession>
<organism evidence="2 3">
    <name type="scientific">Flavobacterium luminosum</name>
    <dbReference type="NCBI Taxonomy" id="2949086"/>
    <lineage>
        <taxon>Bacteria</taxon>
        <taxon>Pseudomonadati</taxon>
        <taxon>Bacteroidota</taxon>
        <taxon>Flavobacteriia</taxon>
        <taxon>Flavobacteriales</taxon>
        <taxon>Flavobacteriaceae</taxon>
        <taxon>Flavobacterium</taxon>
    </lineage>
</organism>
<dbReference type="Proteomes" id="UP001317191">
    <property type="component" value="Unassembled WGS sequence"/>
</dbReference>
<keyword evidence="1" id="KW-0732">Signal</keyword>
<feature type="signal peptide" evidence="1">
    <location>
        <begin position="1"/>
        <end position="18"/>
    </location>
</feature>
<feature type="chain" id="PRO_5046349163" description="DUF4369 domain-containing protein" evidence="1">
    <location>
        <begin position="19"/>
        <end position="192"/>
    </location>
</feature>
<keyword evidence="3" id="KW-1185">Reference proteome</keyword>
<evidence type="ECO:0000256" key="1">
    <source>
        <dbReference type="SAM" id="SignalP"/>
    </source>
</evidence>
<dbReference type="RefSeq" id="WP_250593348.1">
    <property type="nucleotide sequence ID" value="NZ_JAMLJM010000010.1"/>
</dbReference>
<name>A0ABT0TR49_9FLAO</name>
<proteinExistence type="predicted"/>
<evidence type="ECO:0000313" key="2">
    <source>
        <dbReference type="EMBL" id="MCL9809957.1"/>
    </source>
</evidence>
<protein>
    <recommendedName>
        <fullName evidence="4">DUF4369 domain-containing protein</fullName>
    </recommendedName>
</protein>
<sequence>MKLFPLVFFLFYSLFAFSADEIVLKDGSKLTLKTNSFKVNFSENSITYQTLSSSKEQSLSFKDFDYVIAGVNKFQTFNLEGSSSVEGYFVLAESNSKKLIFRSIYNPDGSIARFIFHILNENLQILDSHFFDAGSSKKSVDVRAEIYLKIRHYFSTCTEMMKRLEVYDMNAAESNHVRILLFFKSPMYYKCN</sequence>
<dbReference type="EMBL" id="JAMLJM010000010">
    <property type="protein sequence ID" value="MCL9809957.1"/>
    <property type="molecule type" value="Genomic_DNA"/>
</dbReference>